<proteinExistence type="predicted"/>
<comment type="caution">
    <text evidence="2">The sequence shown here is derived from an EMBL/GenBank/DDBJ whole genome shotgun (WGS) entry which is preliminary data.</text>
</comment>
<organism evidence="2 3">
    <name type="scientific">Araneus ventricosus</name>
    <name type="common">Orbweaver spider</name>
    <name type="synonym">Epeira ventricosa</name>
    <dbReference type="NCBI Taxonomy" id="182803"/>
    <lineage>
        <taxon>Eukaryota</taxon>
        <taxon>Metazoa</taxon>
        <taxon>Ecdysozoa</taxon>
        <taxon>Arthropoda</taxon>
        <taxon>Chelicerata</taxon>
        <taxon>Arachnida</taxon>
        <taxon>Araneae</taxon>
        <taxon>Araneomorphae</taxon>
        <taxon>Entelegynae</taxon>
        <taxon>Araneoidea</taxon>
        <taxon>Araneidae</taxon>
        <taxon>Araneus</taxon>
    </lineage>
</organism>
<feature type="region of interest" description="Disordered" evidence="1">
    <location>
        <begin position="20"/>
        <end position="82"/>
    </location>
</feature>
<protein>
    <recommendedName>
        <fullName evidence="4">PiggyBac transposable element-derived protein domain-containing protein</fullName>
    </recommendedName>
</protein>
<gene>
    <name evidence="2" type="ORF">AVEN_182160_1</name>
</gene>
<evidence type="ECO:0000313" key="2">
    <source>
        <dbReference type="EMBL" id="GBN57138.1"/>
    </source>
</evidence>
<feature type="compositionally biased region" description="Polar residues" evidence="1">
    <location>
        <begin position="61"/>
        <end position="74"/>
    </location>
</feature>
<evidence type="ECO:0008006" key="4">
    <source>
        <dbReference type="Google" id="ProtNLM"/>
    </source>
</evidence>
<keyword evidence="3" id="KW-1185">Reference proteome</keyword>
<dbReference type="EMBL" id="BGPR01012675">
    <property type="protein sequence ID" value="GBN57138.1"/>
    <property type="molecule type" value="Genomic_DNA"/>
</dbReference>
<sequence>MSTSYEKEIELLRKLLAEVETVGDSDFGNEPEDVLEENFSDHELSSEHDTESEKDGDSGNEEMNNSEWFTSNDGAQRRKTKFRQNIRNRCHNIVLRLTRTKGPAKHVTSPVKICELFIKDNLIQLNWRVNRYIYREMRTKLFT</sequence>
<dbReference type="AlphaFoldDB" id="A0A4Y2PZ19"/>
<feature type="compositionally biased region" description="Basic and acidic residues" evidence="1">
    <location>
        <begin position="39"/>
        <end position="57"/>
    </location>
</feature>
<evidence type="ECO:0000256" key="1">
    <source>
        <dbReference type="SAM" id="MobiDB-lite"/>
    </source>
</evidence>
<dbReference type="Proteomes" id="UP000499080">
    <property type="component" value="Unassembled WGS sequence"/>
</dbReference>
<feature type="compositionally biased region" description="Acidic residues" evidence="1">
    <location>
        <begin position="21"/>
        <end position="38"/>
    </location>
</feature>
<name>A0A4Y2PZ19_ARAVE</name>
<reference evidence="2 3" key="1">
    <citation type="journal article" date="2019" name="Sci. Rep.">
        <title>Orb-weaving spider Araneus ventricosus genome elucidates the spidroin gene catalogue.</title>
        <authorList>
            <person name="Kono N."/>
            <person name="Nakamura H."/>
            <person name="Ohtoshi R."/>
            <person name="Moran D.A.P."/>
            <person name="Shinohara A."/>
            <person name="Yoshida Y."/>
            <person name="Fujiwara M."/>
            <person name="Mori M."/>
            <person name="Tomita M."/>
            <person name="Arakawa K."/>
        </authorList>
    </citation>
    <scope>NUCLEOTIDE SEQUENCE [LARGE SCALE GENOMIC DNA]</scope>
</reference>
<evidence type="ECO:0000313" key="3">
    <source>
        <dbReference type="Proteomes" id="UP000499080"/>
    </source>
</evidence>
<accession>A0A4Y2PZ19</accession>